<dbReference type="EMBL" id="VNFF01000034">
    <property type="protein sequence ID" value="TVU79898.1"/>
    <property type="molecule type" value="Genomic_DNA"/>
</dbReference>
<evidence type="ECO:0008006" key="4">
    <source>
        <dbReference type="Google" id="ProtNLM"/>
    </source>
</evidence>
<keyword evidence="1" id="KW-1133">Transmembrane helix</keyword>
<proteinExistence type="predicted"/>
<evidence type="ECO:0000313" key="2">
    <source>
        <dbReference type="EMBL" id="TVU79898.1"/>
    </source>
</evidence>
<keyword evidence="3" id="KW-1185">Reference proteome</keyword>
<keyword evidence="1" id="KW-0812">Transmembrane</keyword>
<name>A0ABY3F816_9GAMM</name>
<reference evidence="2 3" key="1">
    <citation type="submission" date="2019-07" db="EMBL/GenBank/DDBJ databases">
        <title>Diversity of Bacteria from Kongsfjorden, Arctic.</title>
        <authorList>
            <person name="Yu Y."/>
        </authorList>
    </citation>
    <scope>NUCLEOTIDE SEQUENCE [LARGE SCALE GENOMIC DNA]</scope>
    <source>
        <strain evidence="2 3">SM1927</strain>
    </source>
</reference>
<evidence type="ECO:0000256" key="1">
    <source>
        <dbReference type="SAM" id="Phobius"/>
    </source>
</evidence>
<evidence type="ECO:0000313" key="3">
    <source>
        <dbReference type="Proteomes" id="UP000317938"/>
    </source>
</evidence>
<sequence>MTELDAFITLLAAVLSLTVLFVQSWFLGGYLGKKIAAIYLVWDCKKRFPEHPEIVKPYRDHLNSYKRG</sequence>
<accession>A0ABY3F816</accession>
<feature type="transmembrane region" description="Helical" evidence="1">
    <location>
        <begin position="6"/>
        <end position="27"/>
    </location>
</feature>
<dbReference type="Proteomes" id="UP000317938">
    <property type="component" value="Unassembled WGS sequence"/>
</dbReference>
<keyword evidence="1" id="KW-0472">Membrane</keyword>
<dbReference type="RefSeq" id="WP_145242677.1">
    <property type="nucleotide sequence ID" value="NZ_VNFF01000034.1"/>
</dbReference>
<comment type="caution">
    <text evidence="2">The sequence shown here is derived from an EMBL/GenBank/DDBJ whole genome shotgun (WGS) entry which is preliminary data.</text>
</comment>
<organism evidence="2 3">
    <name type="scientific">Pseudoalteromonas neustonica</name>
    <dbReference type="NCBI Taxonomy" id="1840331"/>
    <lineage>
        <taxon>Bacteria</taxon>
        <taxon>Pseudomonadati</taxon>
        <taxon>Pseudomonadota</taxon>
        <taxon>Gammaproteobacteria</taxon>
        <taxon>Alteromonadales</taxon>
        <taxon>Pseudoalteromonadaceae</taxon>
        <taxon>Pseudoalteromonas</taxon>
    </lineage>
</organism>
<gene>
    <name evidence="2" type="ORF">FQP85_22160</name>
</gene>
<protein>
    <recommendedName>
        <fullName evidence="4">TMhelix containing protein</fullName>
    </recommendedName>
</protein>